<gene>
    <name evidence="4" type="ORF">C8E03_101546</name>
</gene>
<dbReference type="InterPro" id="IPR025722">
    <property type="entry name" value="TetR"/>
</dbReference>
<sequence>MSNNLKNKIIDKSIELFNEKGYSNVKMRTISEELNISIGNLTYHFKRKKDLMLFAIAKQYEEYKTLKFSSDVSMEELNQQFLSFDAFRKKYFFYFYNFTELSKEYPEISKIQIDVVNELYTYYNDLFSNFISKGIMKKELYPGQYEDLSTSLLLLNMYGAQEIIFLKKFIKNQKNYLSILWSLILPNLTSKGITLYNKLKSCK</sequence>
<evidence type="ECO:0000259" key="3">
    <source>
        <dbReference type="PROSITE" id="PS50977"/>
    </source>
</evidence>
<feature type="DNA-binding region" description="H-T-H motif" evidence="2">
    <location>
        <begin position="26"/>
        <end position="45"/>
    </location>
</feature>
<dbReference type="RefSeq" id="WP_110290227.1">
    <property type="nucleotide sequence ID" value="NZ_QICS01000001.1"/>
</dbReference>
<dbReference type="InterPro" id="IPR009057">
    <property type="entry name" value="Homeodomain-like_sf"/>
</dbReference>
<dbReference type="EMBL" id="QICS01000001">
    <property type="protein sequence ID" value="PXV95915.1"/>
    <property type="molecule type" value="Genomic_DNA"/>
</dbReference>
<dbReference type="AlphaFoldDB" id="A0A318ESK0"/>
<dbReference type="Pfam" id="PF13972">
    <property type="entry name" value="TetR"/>
    <property type="match status" value="1"/>
</dbReference>
<dbReference type="Gene3D" id="1.10.357.10">
    <property type="entry name" value="Tetracycline Repressor, domain 2"/>
    <property type="match status" value="1"/>
</dbReference>
<dbReference type="Pfam" id="PF00440">
    <property type="entry name" value="TetR_N"/>
    <property type="match status" value="1"/>
</dbReference>
<dbReference type="PROSITE" id="PS50977">
    <property type="entry name" value="HTH_TETR_2"/>
    <property type="match status" value="1"/>
</dbReference>
<keyword evidence="1 2" id="KW-0238">DNA-binding</keyword>
<evidence type="ECO:0000256" key="1">
    <source>
        <dbReference type="ARBA" id="ARBA00023125"/>
    </source>
</evidence>
<protein>
    <submittedName>
        <fullName evidence="4">TetR family transcriptional regulator</fullName>
    </submittedName>
</protein>
<evidence type="ECO:0000313" key="4">
    <source>
        <dbReference type="EMBL" id="PXV95915.1"/>
    </source>
</evidence>
<evidence type="ECO:0000313" key="5">
    <source>
        <dbReference type="Proteomes" id="UP000247523"/>
    </source>
</evidence>
<feature type="domain" description="HTH tetR-type" evidence="3">
    <location>
        <begin position="3"/>
        <end position="63"/>
    </location>
</feature>
<name>A0A318ESK0_9FIRM</name>
<dbReference type="Proteomes" id="UP000247523">
    <property type="component" value="Unassembled WGS sequence"/>
</dbReference>
<reference evidence="4 5" key="1">
    <citation type="submission" date="2018-05" db="EMBL/GenBank/DDBJ databases">
        <title>Genomic Encyclopedia of Type Strains, Phase IV (KMG-IV): sequencing the most valuable type-strain genomes for metagenomic binning, comparative biology and taxonomic classification.</title>
        <authorList>
            <person name="Goeker M."/>
        </authorList>
    </citation>
    <scope>NUCLEOTIDE SEQUENCE [LARGE SCALE GENOMIC DNA]</scope>
    <source>
        <strain evidence="4 5">DSM 28816</strain>
    </source>
</reference>
<dbReference type="SUPFAM" id="SSF46689">
    <property type="entry name" value="Homeodomain-like"/>
    <property type="match status" value="1"/>
</dbReference>
<dbReference type="GO" id="GO:0003677">
    <property type="term" value="F:DNA binding"/>
    <property type="evidence" value="ECO:0007669"/>
    <property type="project" value="UniProtKB-UniRule"/>
</dbReference>
<proteinExistence type="predicted"/>
<evidence type="ECO:0000256" key="2">
    <source>
        <dbReference type="PROSITE-ProRule" id="PRU00335"/>
    </source>
</evidence>
<organism evidence="4 5">
    <name type="scientific">Lachnotalea glycerini</name>
    <dbReference type="NCBI Taxonomy" id="1763509"/>
    <lineage>
        <taxon>Bacteria</taxon>
        <taxon>Bacillati</taxon>
        <taxon>Bacillota</taxon>
        <taxon>Clostridia</taxon>
        <taxon>Lachnospirales</taxon>
        <taxon>Lachnospiraceae</taxon>
        <taxon>Lachnotalea</taxon>
    </lineage>
</organism>
<dbReference type="InterPro" id="IPR001647">
    <property type="entry name" value="HTH_TetR"/>
</dbReference>
<dbReference type="PRINTS" id="PR00455">
    <property type="entry name" value="HTHTETR"/>
</dbReference>
<comment type="caution">
    <text evidence="4">The sequence shown here is derived from an EMBL/GenBank/DDBJ whole genome shotgun (WGS) entry which is preliminary data.</text>
</comment>
<accession>A0A318ESK0</accession>